<organism evidence="1">
    <name type="scientific">marine sediment metagenome</name>
    <dbReference type="NCBI Taxonomy" id="412755"/>
    <lineage>
        <taxon>unclassified sequences</taxon>
        <taxon>metagenomes</taxon>
        <taxon>ecological metagenomes</taxon>
    </lineage>
</organism>
<name>X0VT28_9ZZZZ</name>
<dbReference type="Pfam" id="PF13385">
    <property type="entry name" value="Laminin_G_3"/>
    <property type="match status" value="1"/>
</dbReference>
<gene>
    <name evidence="1" type="ORF">S01H1_42065</name>
</gene>
<evidence type="ECO:0008006" key="2">
    <source>
        <dbReference type="Google" id="ProtNLM"/>
    </source>
</evidence>
<evidence type="ECO:0000313" key="1">
    <source>
        <dbReference type="EMBL" id="GAG03696.1"/>
    </source>
</evidence>
<accession>X0VT28</accession>
<comment type="caution">
    <text evidence="1">The sequence shown here is derived from an EMBL/GenBank/DDBJ whole genome shotgun (WGS) entry which is preliminary data.</text>
</comment>
<dbReference type="InterPro" id="IPR013320">
    <property type="entry name" value="ConA-like_dom_sf"/>
</dbReference>
<dbReference type="EMBL" id="BARS01026712">
    <property type="protein sequence ID" value="GAG03696.1"/>
    <property type="molecule type" value="Genomic_DNA"/>
</dbReference>
<protein>
    <recommendedName>
        <fullName evidence="2">LamG-like jellyroll fold domain-containing protein</fullName>
    </recommendedName>
</protein>
<dbReference type="AlphaFoldDB" id="X0VT28"/>
<dbReference type="SUPFAM" id="SSF49899">
    <property type="entry name" value="Concanavalin A-like lectins/glucanases"/>
    <property type="match status" value="1"/>
</dbReference>
<proteinExistence type="predicted"/>
<reference evidence="1" key="1">
    <citation type="journal article" date="2014" name="Front. Microbiol.">
        <title>High frequency of phylogenetically diverse reductive dehalogenase-homologous genes in deep subseafloor sedimentary metagenomes.</title>
        <authorList>
            <person name="Kawai M."/>
            <person name="Futagami T."/>
            <person name="Toyoda A."/>
            <person name="Takaki Y."/>
            <person name="Nishi S."/>
            <person name="Hori S."/>
            <person name="Arai W."/>
            <person name="Tsubouchi T."/>
            <person name="Morono Y."/>
            <person name="Uchiyama I."/>
            <person name="Ito T."/>
            <person name="Fujiyama A."/>
            <person name="Inagaki F."/>
            <person name="Takami H."/>
        </authorList>
    </citation>
    <scope>NUCLEOTIDE SEQUENCE</scope>
    <source>
        <strain evidence="1">Expedition CK06-06</strain>
    </source>
</reference>
<dbReference type="Gene3D" id="2.60.120.200">
    <property type="match status" value="1"/>
</dbReference>
<sequence length="203" mass="21781">MGLIKLHWLVSYGALWDNCLAGGASTVRFHFGVRNDYMRLLIGDGTAFTAFTSYSNVLSAGTWLHVGVTVSADNEIIFYCNGAECGKRTLNRDLAASAVSWKIGRPFSLSTYGLNALVPALAVYDRVLPPGLIQRLCGVPAAPLRLRRRVLRMLPAIGGPYRVMSRQTFHTGAAAGEPFTTGAAEGETFSTGSILGECHGRNG</sequence>